<evidence type="ECO:0000313" key="4">
    <source>
        <dbReference type="Proteomes" id="UP001152321"/>
    </source>
</evidence>
<dbReference type="InterPro" id="IPR051922">
    <property type="entry name" value="Bact_Sporulation_Assoc"/>
</dbReference>
<feature type="domain" description="Sporulation stage II protein D amidase enhancer LytB N-terminal" evidence="2">
    <location>
        <begin position="127"/>
        <end position="219"/>
    </location>
</feature>
<name>A0ABT6DHA6_9BACT</name>
<dbReference type="Proteomes" id="UP001152321">
    <property type="component" value="Unassembled WGS sequence"/>
</dbReference>
<accession>A0ABT6DHA6</accession>
<reference evidence="3" key="1">
    <citation type="submission" date="2022-08" db="EMBL/GenBank/DDBJ databases">
        <title>Novel Bdellovibrio Species Isolated from Svalbard: Designation Bdellovibrio svalbardensis.</title>
        <authorList>
            <person name="Mitchell R.J."/>
            <person name="Choi S.Y."/>
        </authorList>
    </citation>
    <scope>NUCLEOTIDE SEQUENCE</scope>
    <source>
        <strain evidence="3">PAP01</strain>
    </source>
</reference>
<sequence length="387" mass="43309">MRIIWAFIGFLSVLFLSIPDAQSAASPQNQELVRVRLMTINKKIQLTGMSLKFQNLAQPFRPVAIPQNGQAEVRLLEKNGKYFWALRLNNQEREHLFTEKYLMVQGEDLRVGAQSLPARVLLTPNGNQKVDVIGVVPLDEYIVGVLSSEMPTSWPMETLKAQAVAIRSYTLAVIEERKDRPYHVESSVMDQVFRHVMGEDENDAKVKRAIQAVADTQGIRLYGPNEKVLKAFYHADCGGKTTTAKNVWKGGVDAGVAVDSSCPTGPHAQWNLKMTKEDLKKRLHLVDFTSLALVKAKGDSRVQSVQVAMTDGTRKMISANDFRQAMGYQDLRSTSFDIKEEGDQVVFSGRGFGHGVGLCQWGSRVLGQRGAKFQEILKHYYPLARLK</sequence>
<keyword evidence="1" id="KW-0732">Signal</keyword>
<organism evidence="3 4">
    <name type="scientific">Bdellovibrio svalbardensis</name>
    <dbReference type="NCBI Taxonomy" id="2972972"/>
    <lineage>
        <taxon>Bacteria</taxon>
        <taxon>Pseudomonadati</taxon>
        <taxon>Bdellovibrionota</taxon>
        <taxon>Bdellovibrionia</taxon>
        <taxon>Bdellovibrionales</taxon>
        <taxon>Pseudobdellovibrionaceae</taxon>
        <taxon>Bdellovibrio</taxon>
    </lineage>
</organism>
<dbReference type="EMBL" id="JANRMI010000002">
    <property type="protein sequence ID" value="MDG0816235.1"/>
    <property type="molecule type" value="Genomic_DNA"/>
</dbReference>
<dbReference type="Pfam" id="PF08486">
    <property type="entry name" value="SpoIID"/>
    <property type="match status" value="1"/>
</dbReference>
<protein>
    <submittedName>
        <fullName evidence="3">SpoIID/LytB domain-containing protein</fullName>
    </submittedName>
</protein>
<dbReference type="InterPro" id="IPR013486">
    <property type="entry name" value="SpoIID/LytB"/>
</dbReference>
<dbReference type="NCBIfam" id="TIGR02669">
    <property type="entry name" value="SpoIID_LytB"/>
    <property type="match status" value="1"/>
</dbReference>
<dbReference type="InterPro" id="IPR013693">
    <property type="entry name" value="SpoIID/LytB_N"/>
</dbReference>
<gene>
    <name evidence="3" type="ORF">NWE73_07655</name>
</gene>
<dbReference type="PANTHER" id="PTHR30032:SF4">
    <property type="entry name" value="AMIDASE ENHANCER"/>
    <property type="match status" value="1"/>
</dbReference>
<evidence type="ECO:0000313" key="3">
    <source>
        <dbReference type="EMBL" id="MDG0816235.1"/>
    </source>
</evidence>
<evidence type="ECO:0000256" key="1">
    <source>
        <dbReference type="SAM" id="SignalP"/>
    </source>
</evidence>
<proteinExistence type="predicted"/>
<feature type="signal peptide" evidence="1">
    <location>
        <begin position="1"/>
        <end position="24"/>
    </location>
</feature>
<feature type="chain" id="PRO_5047295273" evidence="1">
    <location>
        <begin position="25"/>
        <end position="387"/>
    </location>
</feature>
<keyword evidence="4" id="KW-1185">Reference proteome</keyword>
<comment type="caution">
    <text evidence="3">The sequence shown here is derived from an EMBL/GenBank/DDBJ whole genome shotgun (WGS) entry which is preliminary data.</text>
</comment>
<dbReference type="RefSeq" id="WP_277577712.1">
    <property type="nucleotide sequence ID" value="NZ_JANRMI010000002.1"/>
</dbReference>
<evidence type="ECO:0000259" key="2">
    <source>
        <dbReference type="Pfam" id="PF08486"/>
    </source>
</evidence>
<dbReference type="PANTHER" id="PTHR30032">
    <property type="entry name" value="N-ACETYLMURAMOYL-L-ALANINE AMIDASE-RELATED"/>
    <property type="match status" value="1"/>
</dbReference>